<dbReference type="EMBL" id="JACHMY010000001">
    <property type="protein sequence ID" value="MBB5839684.1"/>
    <property type="molecule type" value="Genomic_DNA"/>
</dbReference>
<proteinExistence type="predicted"/>
<name>A0A7W9MXE7_9ACTN</name>
<keyword evidence="1" id="KW-0812">Transmembrane</keyword>
<dbReference type="Proteomes" id="UP000549971">
    <property type="component" value="Unassembled WGS sequence"/>
</dbReference>
<evidence type="ECO:0000313" key="3">
    <source>
        <dbReference type="Proteomes" id="UP000549971"/>
    </source>
</evidence>
<feature type="transmembrane region" description="Helical" evidence="1">
    <location>
        <begin position="43"/>
        <end position="61"/>
    </location>
</feature>
<dbReference type="AlphaFoldDB" id="A0A7W9MXE7"/>
<protein>
    <submittedName>
        <fullName evidence="2">Uncharacterized protein</fullName>
    </submittedName>
</protein>
<organism evidence="2 3">
    <name type="scientific">Kribbella italica</name>
    <dbReference type="NCBI Taxonomy" id="1540520"/>
    <lineage>
        <taxon>Bacteria</taxon>
        <taxon>Bacillati</taxon>
        <taxon>Actinomycetota</taxon>
        <taxon>Actinomycetes</taxon>
        <taxon>Propionibacteriales</taxon>
        <taxon>Kribbellaceae</taxon>
        <taxon>Kribbella</taxon>
    </lineage>
</organism>
<gene>
    <name evidence="2" type="ORF">HDA39_006418</name>
</gene>
<feature type="transmembrane region" description="Helical" evidence="1">
    <location>
        <begin position="73"/>
        <end position="93"/>
    </location>
</feature>
<reference evidence="2 3" key="1">
    <citation type="submission" date="2020-08" db="EMBL/GenBank/DDBJ databases">
        <title>Sequencing the genomes of 1000 actinobacteria strains.</title>
        <authorList>
            <person name="Klenk H.-P."/>
        </authorList>
    </citation>
    <scope>NUCLEOTIDE SEQUENCE [LARGE SCALE GENOMIC DNA]</scope>
    <source>
        <strain evidence="2 3">DSM 28967</strain>
    </source>
</reference>
<evidence type="ECO:0000256" key="1">
    <source>
        <dbReference type="SAM" id="Phobius"/>
    </source>
</evidence>
<keyword evidence="3" id="KW-1185">Reference proteome</keyword>
<keyword evidence="1" id="KW-0472">Membrane</keyword>
<feature type="transmembrane region" description="Helical" evidence="1">
    <location>
        <begin position="99"/>
        <end position="117"/>
    </location>
</feature>
<sequence length="139" mass="14971">MRGIGRKAFKDGSLVPPPRLVRYFTVVIAVVMLVQLRDDHTPQAIAFAAFFCLLALGNTVGEKFLYGDRSQDHPVLDGLLGAVLMTLSCFILLSFVLGSWTSLLIAVPIGIAAGGFGEQRRRARTAVDPPSRVDDGPTS</sequence>
<feature type="transmembrane region" description="Helical" evidence="1">
    <location>
        <begin position="20"/>
        <end position="37"/>
    </location>
</feature>
<comment type="caution">
    <text evidence="2">The sequence shown here is derived from an EMBL/GenBank/DDBJ whole genome shotgun (WGS) entry which is preliminary data.</text>
</comment>
<accession>A0A7W9MXE7</accession>
<keyword evidence="1" id="KW-1133">Transmembrane helix</keyword>
<evidence type="ECO:0000313" key="2">
    <source>
        <dbReference type="EMBL" id="MBB5839684.1"/>
    </source>
</evidence>
<dbReference type="RefSeq" id="WP_184801509.1">
    <property type="nucleotide sequence ID" value="NZ_JACHMY010000001.1"/>
</dbReference>